<evidence type="ECO:0000313" key="3">
    <source>
        <dbReference type="Proteomes" id="UP000784294"/>
    </source>
</evidence>
<dbReference type="AlphaFoldDB" id="A0A448X1N9"/>
<organism evidence="2 3">
    <name type="scientific">Protopolystoma xenopodis</name>
    <dbReference type="NCBI Taxonomy" id="117903"/>
    <lineage>
        <taxon>Eukaryota</taxon>
        <taxon>Metazoa</taxon>
        <taxon>Spiralia</taxon>
        <taxon>Lophotrochozoa</taxon>
        <taxon>Platyhelminthes</taxon>
        <taxon>Monogenea</taxon>
        <taxon>Polyopisthocotylea</taxon>
        <taxon>Polystomatidea</taxon>
        <taxon>Polystomatidae</taxon>
        <taxon>Protopolystoma</taxon>
    </lineage>
</organism>
<reference evidence="2" key="1">
    <citation type="submission" date="2018-11" db="EMBL/GenBank/DDBJ databases">
        <authorList>
            <consortium name="Pathogen Informatics"/>
        </authorList>
    </citation>
    <scope>NUCLEOTIDE SEQUENCE</scope>
</reference>
<comment type="caution">
    <text evidence="2">The sequence shown here is derived from an EMBL/GenBank/DDBJ whole genome shotgun (WGS) entry which is preliminary data.</text>
</comment>
<proteinExistence type="predicted"/>
<protein>
    <submittedName>
        <fullName evidence="2">Uncharacterized protein</fullName>
    </submittedName>
</protein>
<dbReference type="Proteomes" id="UP000784294">
    <property type="component" value="Unassembled WGS sequence"/>
</dbReference>
<name>A0A448X1N9_9PLAT</name>
<dbReference type="EMBL" id="CAAALY010076935">
    <property type="protein sequence ID" value="VEL25908.1"/>
    <property type="molecule type" value="Genomic_DNA"/>
</dbReference>
<gene>
    <name evidence="2" type="ORF">PXEA_LOCUS19348</name>
</gene>
<evidence type="ECO:0000256" key="1">
    <source>
        <dbReference type="SAM" id="MobiDB-lite"/>
    </source>
</evidence>
<feature type="region of interest" description="Disordered" evidence="1">
    <location>
        <begin position="54"/>
        <end position="74"/>
    </location>
</feature>
<evidence type="ECO:0000313" key="2">
    <source>
        <dbReference type="EMBL" id="VEL25908.1"/>
    </source>
</evidence>
<sequence>MKRFESRFHQKTSANSSLPAVDWLYWKIHADAVSEAISFDSGEHVLSFRPSYDGRKLSTCSPESKEIPSETASA</sequence>
<accession>A0A448X1N9</accession>
<keyword evidence="3" id="KW-1185">Reference proteome</keyword>